<dbReference type="InterPro" id="IPR019775">
    <property type="entry name" value="WD40_repeat_CS"/>
</dbReference>
<dbReference type="PROSITE" id="PS50082">
    <property type="entry name" value="WD_REPEATS_2"/>
    <property type="match status" value="7"/>
</dbReference>
<feature type="repeat" description="WD" evidence="3">
    <location>
        <begin position="466"/>
        <end position="498"/>
    </location>
</feature>
<dbReference type="SUPFAM" id="SSF56112">
    <property type="entry name" value="Protein kinase-like (PK-like)"/>
    <property type="match status" value="1"/>
</dbReference>
<protein>
    <submittedName>
        <fullName evidence="7">Serine/threonine protein kinase</fullName>
    </submittedName>
</protein>
<evidence type="ECO:0000313" key="7">
    <source>
        <dbReference type="EMBL" id="GHO92903.1"/>
    </source>
</evidence>
<feature type="repeat" description="WD" evidence="3">
    <location>
        <begin position="382"/>
        <end position="423"/>
    </location>
</feature>
<dbReference type="CDD" id="cd14014">
    <property type="entry name" value="STKc_PknB_like"/>
    <property type="match status" value="1"/>
</dbReference>
<feature type="domain" description="Protein kinase" evidence="6">
    <location>
        <begin position="41"/>
        <end position="306"/>
    </location>
</feature>
<keyword evidence="4" id="KW-0547">Nucleotide-binding</keyword>
<dbReference type="InterPro" id="IPR036322">
    <property type="entry name" value="WD40_repeat_dom_sf"/>
</dbReference>
<dbReference type="GO" id="GO:0004674">
    <property type="term" value="F:protein serine/threonine kinase activity"/>
    <property type="evidence" value="ECO:0007669"/>
    <property type="project" value="UniProtKB-KW"/>
</dbReference>
<name>A0A8J3N1R8_9CHLR</name>
<dbReference type="PROSITE" id="PS50011">
    <property type="entry name" value="PROTEIN_KINASE_DOM"/>
    <property type="match status" value="1"/>
</dbReference>
<dbReference type="Pfam" id="PF00400">
    <property type="entry name" value="WD40"/>
    <property type="match status" value="7"/>
</dbReference>
<sequence length="657" mass="71942">MQLLTNGFGTTSNSTIVNSTITISNTLTGLLTPQHVLKQRYSILGPIGRGGFGAVYKATDLEFGGRLVAVKEMSQNNLSPQDLAAAEDALKHEAMLLASLKHPNLPSIYDQFTDAGRSYLVMDYIEGETLEQLIASLGKKKMPTDKVLEIGLQLCLVLEYLHTRQPPVIFRDLKPANVMITPAEHIYLIDFGIARHFKPGQKNDTTALGSSGYAAPEQYGRSQTNARADIYSLGATLHQLLTGDDPSETPFQFSWLHLNDSTLSGLDTLVMNMVSVNINQRPETVSQVKQELQRIVTQHTTTHPLPGVPAGYQQPPQRQKRSKTTTQQQIPLQSNTLCVCYGHNSRIAAVAWSPDGKLLASASYDKTVRVWDADQGKVMLIYKGHFARVNDLAWSPDSKLIASASDDRTVHVWNAATGEVAINYTGHKGMVDAVAWSPDGKQIASAGEDACVHVWDAATGALSFQYNEHKEKVQTIAWSPDGKRIASAGKDRLIHIWNPAHDQQKQPRTLFEKVSEKFSALLSSTPWQKTLPGQYGTINSVAWSPDSKYLAAASNDHRVQIWDALTSHIVFTHGTNGSGIKNIVAWSPQGKHLAIGSNNRTVQIWDLTANNAARVTETYGGHVGYVIAVAWSPDGTRIASAGVDRTVQIWQAFPSVP</sequence>
<feature type="repeat" description="WD" evidence="3">
    <location>
        <begin position="584"/>
        <end position="615"/>
    </location>
</feature>
<keyword evidence="8" id="KW-1185">Reference proteome</keyword>
<feature type="repeat" description="WD" evidence="3">
    <location>
        <begin position="424"/>
        <end position="465"/>
    </location>
</feature>
<dbReference type="GO" id="GO:0005524">
    <property type="term" value="F:ATP binding"/>
    <property type="evidence" value="ECO:0007669"/>
    <property type="project" value="UniProtKB-UniRule"/>
</dbReference>
<keyword evidence="7" id="KW-0808">Transferase</keyword>
<dbReference type="InterPro" id="IPR000719">
    <property type="entry name" value="Prot_kinase_dom"/>
</dbReference>
<organism evidence="7 8">
    <name type="scientific">Reticulibacter mediterranei</name>
    <dbReference type="NCBI Taxonomy" id="2778369"/>
    <lineage>
        <taxon>Bacteria</taxon>
        <taxon>Bacillati</taxon>
        <taxon>Chloroflexota</taxon>
        <taxon>Ktedonobacteria</taxon>
        <taxon>Ktedonobacterales</taxon>
        <taxon>Reticulibacteraceae</taxon>
        <taxon>Reticulibacter</taxon>
    </lineage>
</organism>
<keyword evidence="2" id="KW-0677">Repeat</keyword>
<proteinExistence type="predicted"/>
<dbReference type="InterPro" id="IPR017441">
    <property type="entry name" value="Protein_kinase_ATP_BS"/>
</dbReference>
<dbReference type="AlphaFoldDB" id="A0A8J3N1R8"/>
<dbReference type="PROSITE" id="PS50294">
    <property type="entry name" value="WD_REPEATS_REGION"/>
    <property type="match status" value="6"/>
</dbReference>
<gene>
    <name evidence="7" type="ORF">KSF_029510</name>
</gene>
<feature type="binding site" evidence="4">
    <location>
        <position position="71"/>
    </location>
    <ligand>
        <name>ATP</name>
        <dbReference type="ChEBI" id="CHEBI:30616"/>
    </ligand>
</feature>
<dbReference type="InterPro" id="IPR020472">
    <property type="entry name" value="WD40_PAC1"/>
</dbReference>
<dbReference type="SUPFAM" id="SSF50978">
    <property type="entry name" value="WD40 repeat-like"/>
    <property type="match status" value="1"/>
</dbReference>
<dbReference type="InterPro" id="IPR001680">
    <property type="entry name" value="WD40_rpt"/>
</dbReference>
<dbReference type="InterPro" id="IPR015943">
    <property type="entry name" value="WD40/YVTN_repeat-like_dom_sf"/>
</dbReference>
<dbReference type="InterPro" id="IPR050505">
    <property type="entry name" value="WDR55/POC1"/>
</dbReference>
<keyword evidence="7" id="KW-0418">Kinase</keyword>
<accession>A0A8J3N1R8</accession>
<dbReference type="Proteomes" id="UP000597444">
    <property type="component" value="Unassembled WGS sequence"/>
</dbReference>
<reference evidence="7" key="1">
    <citation type="submission" date="2020-10" db="EMBL/GenBank/DDBJ databases">
        <title>Taxonomic study of unclassified bacteria belonging to the class Ktedonobacteria.</title>
        <authorList>
            <person name="Yabe S."/>
            <person name="Wang C.M."/>
            <person name="Zheng Y."/>
            <person name="Sakai Y."/>
            <person name="Cavaletti L."/>
            <person name="Monciardini P."/>
            <person name="Donadio S."/>
        </authorList>
    </citation>
    <scope>NUCLEOTIDE SEQUENCE</scope>
    <source>
        <strain evidence="7">ID150040</strain>
    </source>
</reference>
<comment type="caution">
    <text evidence="7">The sequence shown here is derived from an EMBL/GenBank/DDBJ whole genome shotgun (WGS) entry which is preliminary data.</text>
</comment>
<dbReference type="EMBL" id="BNJK01000001">
    <property type="protein sequence ID" value="GHO92903.1"/>
    <property type="molecule type" value="Genomic_DNA"/>
</dbReference>
<keyword evidence="1 3" id="KW-0853">WD repeat</keyword>
<evidence type="ECO:0000256" key="1">
    <source>
        <dbReference type="ARBA" id="ARBA00022574"/>
    </source>
</evidence>
<dbReference type="Gene3D" id="3.30.200.20">
    <property type="entry name" value="Phosphorylase Kinase, domain 1"/>
    <property type="match status" value="1"/>
</dbReference>
<feature type="repeat" description="WD" evidence="3">
    <location>
        <begin position="531"/>
        <end position="572"/>
    </location>
</feature>
<dbReference type="Gene3D" id="2.130.10.10">
    <property type="entry name" value="YVTN repeat-like/Quinoprotein amine dehydrogenase"/>
    <property type="match status" value="3"/>
</dbReference>
<dbReference type="Pfam" id="PF00069">
    <property type="entry name" value="Pkinase"/>
    <property type="match status" value="1"/>
</dbReference>
<evidence type="ECO:0000256" key="5">
    <source>
        <dbReference type="SAM" id="MobiDB-lite"/>
    </source>
</evidence>
<dbReference type="Gene3D" id="1.10.510.10">
    <property type="entry name" value="Transferase(Phosphotransferase) domain 1"/>
    <property type="match status" value="1"/>
</dbReference>
<evidence type="ECO:0000259" key="6">
    <source>
        <dbReference type="PROSITE" id="PS50011"/>
    </source>
</evidence>
<evidence type="ECO:0000256" key="2">
    <source>
        <dbReference type="ARBA" id="ARBA00022737"/>
    </source>
</evidence>
<evidence type="ECO:0000256" key="3">
    <source>
        <dbReference type="PROSITE-ProRule" id="PRU00221"/>
    </source>
</evidence>
<dbReference type="SMART" id="SM00320">
    <property type="entry name" value="WD40"/>
    <property type="match status" value="7"/>
</dbReference>
<evidence type="ECO:0000256" key="4">
    <source>
        <dbReference type="PROSITE-ProRule" id="PRU10141"/>
    </source>
</evidence>
<dbReference type="PRINTS" id="PR00320">
    <property type="entry name" value="GPROTEINBRPT"/>
</dbReference>
<keyword evidence="7" id="KW-0723">Serine/threonine-protein kinase</keyword>
<feature type="repeat" description="WD" evidence="3">
    <location>
        <begin position="619"/>
        <end position="651"/>
    </location>
</feature>
<dbReference type="PROSITE" id="PS00678">
    <property type="entry name" value="WD_REPEATS_1"/>
    <property type="match status" value="4"/>
</dbReference>
<keyword evidence="4" id="KW-0067">ATP-binding</keyword>
<feature type="repeat" description="WD" evidence="3">
    <location>
        <begin position="340"/>
        <end position="381"/>
    </location>
</feature>
<dbReference type="CDD" id="cd00200">
    <property type="entry name" value="WD40"/>
    <property type="match status" value="1"/>
</dbReference>
<dbReference type="SMART" id="SM00220">
    <property type="entry name" value="S_TKc"/>
    <property type="match status" value="1"/>
</dbReference>
<feature type="region of interest" description="Disordered" evidence="5">
    <location>
        <begin position="300"/>
        <end position="328"/>
    </location>
</feature>
<dbReference type="InterPro" id="IPR011009">
    <property type="entry name" value="Kinase-like_dom_sf"/>
</dbReference>
<dbReference type="PANTHER" id="PTHR44019">
    <property type="entry name" value="WD REPEAT-CONTAINING PROTEIN 55"/>
    <property type="match status" value="1"/>
</dbReference>
<dbReference type="PROSITE" id="PS00107">
    <property type="entry name" value="PROTEIN_KINASE_ATP"/>
    <property type="match status" value="1"/>
</dbReference>
<dbReference type="PANTHER" id="PTHR44019:SF8">
    <property type="entry name" value="POC1 CENTRIOLAR PROTEIN HOMOLOG"/>
    <property type="match status" value="1"/>
</dbReference>
<evidence type="ECO:0000313" key="8">
    <source>
        <dbReference type="Proteomes" id="UP000597444"/>
    </source>
</evidence>